<comment type="similarity">
    <text evidence="2 9">Belongs to the AAA ATPase family.</text>
</comment>
<dbReference type="Pfam" id="PF16450">
    <property type="entry name" value="Prot_ATP_ID_OB_C"/>
    <property type="match status" value="1"/>
</dbReference>
<evidence type="ECO:0000256" key="5">
    <source>
        <dbReference type="ARBA" id="ARBA00022840"/>
    </source>
</evidence>
<dbReference type="InterPro" id="IPR032501">
    <property type="entry name" value="Prot_ATP_ID_OB_2nd"/>
</dbReference>
<dbReference type="Gene3D" id="3.40.50.300">
    <property type="entry name" value="P-loop containing nucleotide triphosphate hydrolases"/>
    <property type="match status" value="1"/>
</dbReference>
<comment type="caution">
    <text evidence="12">The sequence shown here is derived from an EMBL/GenBank/DDBJ whole genome shotgun (WGS) entry which is preliminary data.</text>
</comment>
<dbReference type="InterPro" id="IPR027417">
    <property type="entry name" value="P-loop_NTPase"/>
</dbReference>
<evidence type="ECO:0000256" key="1">
    <source>
        <dbReference type="ARBA" id="ARBA00004496"/>
    </source>
</evidence>
<dbReference type="Pfam" id="PF00004">
    <property type="entry name" value="AAA"/>
    <property type="match status" value="1"/>
</dbReference>
<keyword evidence="6 12" id="KW-0647">Proteasome</keyword>
<sequence length="410" mass="44435">MSDSQAEGPADQGRVGKKSTTLVSLDSLQRQFNELNNTAQQMLTEKLFLENECNQLKKKANRLDEEIRNLKTPPLVVGNIQDVSGDDVIVRSSNGTVFLVSVNKRIDPELLVAGARVSLNQDTLSIIDVLVDSWDPLVVASEVIEKPIVTYADIGGVDQQIKDLIQSVELPLLNPEAFKKMGIEPPKGVLLTGPPGTGKTMLAKAVANSTSATFLGMVGSELAQKYIGEGGRLVRELFDLARQRAPAIIFIDEIDAIGSKRLDSSTSGDREVQRTLMQLLAEMDGFNSLENVKIIAATNRPELLDRALLRPGRFDRVIDVGLPDLAGRTHILAILTKDVPLDSKIDLAGFARKTEGFTGAELKALIIESGMAAIEAGANKVELKHLSAGHSRIVKNRKDPLYGVPEALYG</sequence>
<dbReference type="InterPro" id="IPR003959">
    <property type="entry name" value="ATPase_AAA_core"/>
</dbReference>
<evidence type="ECO:0000256" key="4">
    <source>
        <dbReference type="ARBA" id="ARBA00022741"/>
    </source>
</evidence>
<dbReference type="Pfam" id="PF17862">
    <property type="entry name" value="AAA_lid_3"/>
    <property type="match status" value="1"/>
</dbReference>
<dbReference type="Proteomes" id="UP000248161">
    <property type="component" value="Unassembled WGS sequence"/>
</dbReference>
<evidence type="ECO:0000259" key="11">
    <source>
        <dbReference type="SMART" id="SM00382"/>
    </source>
</evidence>
<dbReference type="Gene3D" id="1.10.8.60">
    <property type="match status" value="1"/>
</dbReference>
<dbReference type="GO" id="GO:0005737">
    <property type="term" value="C:cytoplasm"/>
    <property type="evidence" value="ECO:0007669"/>
    <property type="project" value="UniProtKB-SubCell"/>
</dbReference>
<evidence type="ECO:0000313" key="12">
    <source>
        <dbReference type="EMBL" id="PXF20795.1"/>
    </source>
</evidence>
<dbReference type="PROSITE" id="PS00674">
    <property type="entry name" value="AAA"/>
    <property type="match status" value="1"/>
</dbReference>
<evidence type="ECO:0000256" key="3">
    <source>
        <dbReference type="ARBA" id="ARBA00022490"/>
    </source>
</evidence>
<name>A0A2V3HP28_9ARCH</name>
<evidence type="ECO:0000256" key="9">
    <source>
        <dbReference type="RuleBase" id="RU003651"/>
    </source>
</evidence>
<dbReference type="InterPro" id="IPR012340">
    <property type="entry name" value="NA-bd_OB-fold"/>
</dbReference>
<feature type="domain" description="AAA+ ATPase" evidence="11">
    <location>
        <begin position="185"/>
        <end position="324"/>
    </location>
</feature>
<dbReference type="SUPFAM" id="SSF52540">
    <property type="entry name" value="P-loop containing nucleoside triphosphate hydrolases"/>
    <property type="match status" value="1"/>
</dbReference>
<dbReference type="GO" id="GO:0000502">
    <property type="term" value="C:proteasome complex"/>
    <property type="evidence" value="ECO:0007669"/>
    <property type="project" value="UniProtKB-KW"/>
</dbReference>
<evidence type="ECO:0000256" key="8">
    <source>
        <dbReference type="ARBA" id="ARBA00023186"/>
    </source>
</evidence>
<dbReference type="SMART" id="SM00382">
    <property type="entry name" value="AAA"/>
    <property type="match status" value="1"/>
</dbReference>
<reference evidence="12 13" key="1">
    <citation type="journal article" date="2015" name="Nat. Commun.">
        <title>Genomic and transcriptomic evidence for scavenging of diverse organic compounds by widespread deep-sea archaea.</title>
        <authorList>
            <person name="Li M."/>
            <person name="Baker B.J."/>
            <person name="Anantharaman K."/>
            <person name="Jain S."/>
            <person name="Breier J.A."/>
            <person name="Dick G.J."/>
        </authorList>
    </citation>
    <scope>NUCLEOTIDE SEQUENCE [LARGE SCALE GENOMIC DNA]</scope>
    <source>
        <strain evidence="12">Cayman_51_deep</strain>
    </source>
</reference>
<dbReference type="AlphaFoldDB" id="A0A2V3HP28"/>
<dbReference type="InterPro" id="IPR003960">
    <property type="entry name" value="ATPase_AAA_CS"/>
</dbReference>
<keyword evidence="7 10" id="KW-0175">Coiled coil</keyword>
<feature type="coiled-coil region" evidence="10">
    <location>
        <begin position="25"/>
        <end position="73"/>
    </location>
</feature>
<gene>
    <name evidence="12" type="ORF">CXX69_06545</name>
</gene>
<dbReference type="InterPro" id="IPR003593">
    <property type="entry name" value="AAA+_ATPase"/>
</dbReference>
<evidence type="ECO:0000256" key="7">
    <source>
        <dbReference type="ARBA" id="ARBA00023054"/>
    </source>
</evidence>
<keyword evidence="8" id="KW-0143">Chaperone</keyword>
<evidence type="ECO:0000313" key="13">
    <source>
        <dbReference type="Proteomes" id="UP000248161"/>
    </source>
</evidence>
<dbReference type="InterPro" id="IPR050221">
    <property type="entry name" value="26S_Proteasome_ATPase"/>
</dbReference>
<dbReference type="EMBL" id="PSPG01000021">
    <property type="protein sequence ID" value="PXF20795.1"/>
    <property type="molecule type" value="Genomic_DNA"/>
</dbReference>
<keyword evidence="5 9" id="KW-0067">ATP-binding</keyword>
<dbReference type="NCBIfam" id="NF003069">
    <property type="entry name" value="PRK03992.1"/>
    <property type="match status" value="1"/>
</dbReference>
<dbReference type="FunFam" id="3.40.50.300:FF:000033">
    <property type="entry name" value="26S protease regulatory subunit 6B"/>
    <property type="match status" value="1"/>
</dbReference>
<proteinExistence type="inferred from homology"/>
<evidence type="ECO:0000256" key="2">
    <source>
        <dbReference type="ARBA" id="ARBA00006914"/>
    </source>
</evidence>
<dbReference type="InterPro" id="IPR041569">
    <property type="entry name" value="AAA_lid_3"/>
</dbReference>
<keyword evidence="3" id="KW-0963">Cytoplasm</keyword>
<organism evidence="12 13">
    <name type="scientific">Candidatus Thalassarchaeum betae</name>
    <dbReference type="NCBI Taxonomy" id="2599289"/>
    <lineage>
        <taxon>Archaea</taxon>
        <taxon>Methanobacteriati</taxon>
        <taxon>Thermoplasmatota</taxon>
        <taxon>Candidatus Poseidoniia</taxon>
        <taxon>Candidatus Poseidoniales</taxon>
        <taxon>Candidatus Thalassarchaeaceae</taxon>
        <taxon>Candidatus Thalassarchaeum</taxon>
    </lineage>
</organism>
<accession>A0A2V3HP28</accession>
<evidence type="ECO:0000256" key="6">
    <source>
        <dbReference type="ARBA" id="ARBA00022942"/>
    </source>
</evidence>
<dbReference type="Gene3D" id="2.40.50.140">
    <property type="entry name" value="Nucleic acid-binding proteins"/>
    <property type="match status" value="1"/>
</dbReference>
<dbReference type="GO" id="GO:0016887">
    <property type="term" value="F:ATP hydrolysis activity"/>
    <property type="evidence" value="ECO:0007669"/>
    <property type="project" value="InterPro"/>
</dbReference>
<dbReference type="GO" id="GO:0005524">
    <property type="term" value="F:ATP binding"/>
    <property type="evidence" value="ECO:0007669"/>
    <property type="project" value="UniProtKB-KW"/>
</dbReference>
<protein>
    <submittedName>
        <fullName evidence="12">Proteasome-activating nucleotidase</fullName>
    </submittedName>
</protein>
<comment type="subcellular location">
    <subcellularLocation>
        <location evidence="1">Cytoplasm</location>
    </subcellularLocation>
</comment>
<evidence type="ECO:0000256" key="10">
    <source>
        <dbReference type="SAM" id="Coils"/>
    </source>
</evidence>
<dbReference type="PANTHER" id="PTHR23073">
    <property type="entry name" value="26S PROTEASOME REGULATORY SUBUNIT"/>
    <property type="match status" value="1"/>
</dbReference>
<keyword evidence="4 9" id="KW-0547">Nucleotide-binding</keyword>